<name>A0ABD3GAM7_9MARC</name>
<feature type="domain" description="DUF7869" evidence="1">
    <location>
        <begin position="93"/>
        <end position="165"/>
    </location>
</feature>
<evidence type="ECO:0000259" key="1">
    <source>
        <dbReference type="Pfam" id="PF25273"/>
    </source>
</evidence>
<dbReference type="PANTHER" id="PTHR33153:SF3">
    <property type="entry name" value="TRAFFICKING PROTEIN PARTICLE COMPLEX SUBUNIT 11 DOMAIN-CONTAINING PROTEIN"/>
    <property type="match status" value="1"/>
</dbReference>
<organism evidence="2 3">
    <name type="scientific">Riccia sorocarpa</name>
    <dbReference type="NCBI Taxonomy" id="122646"/>
    <lineage>
        <taxon>Eukaryota</taxon>
        <taxon>Viridiplantae</taxon>
        <taxon>Streptophyta</taxon>
        <taxon>Embryophyta</taxon>
        <taxon>Marchantiophyta</taxon>
        <taxon>Marchantiopsida</taxon>
        <taxon>Marchantiidae</taxon>
        <taxon>Marchantiales</taxon>
        <taxon>Ricciaceae</taxon>
        <taxon>Riccia</taxon>
    </lineage>
</organism>
<dbReference type="Pfam" id="PF25273">
    <property type="entry name" value="DUF7869"/>
    <property type="match status" value="2"/>
</dbReference>
<dbReference type="PANTHER" id="PTHR33153">
    <property type="entry name" value="MYND-TYPE DOMAIN-CONTAINING PROTEIN"/>
    <property type="match status" value="1"/>
</dbReference>
<reference evidence="2 3" key="1">
    <citation type="submission" date="2024-09" db="EMBL/GenBank/DDBJ databases">
        <title>Chromosome-scale assembly of Riccia sorocarpa.</title>
        <authorList>
            <person name="Paukszto L."/>
        </authorList>
    </citation>
    <scope>NUCLEOTIDE SEQUENCE [LARGE SCALE GENOMIC DNA]</scope>
    <source>
        <strain evidence="2">LP-2024</strain>
        <tissue evidence="2">Aerial parts of the thallus</tissue>
    </source>
</reference>
<gene>
    <name evidence="2" type="ORF">R1sor_025427</name>
</gene>
<proteinExistence type="predicted"/>
<protein>
    <recommendedName>
        <fullName evidence="1">DUF7869 domain-containing protein</fullName>
    </recommendedName>
</protein>
<evidence type="ECO:0000313" key="2">
    <source>
        <dbReference type="EMBL" id="KAL3675479.1"/>
    </source>
</evidence>
<dbReference type="EMBL" id="JBJQOH010000008">
    <property type="protein sequence ID" value="KAL3675479.1"/>
    <property type="molecule type" value="Genomic_DNA"/>
</dbReference>
<dbReference type="AlphaFoldDB" id="A0ABD3GAM7"/>
<evidence type="ECO:0000313" key="3">
    <source>
        <dbReference type="Proteomes" id="UP001633002"/>
    </source>
</evidence>
<dbReference type="Proteomes" id="UP001633002">
    <property type="component" value="Unassembled WGS sequence"/>
</dbReference>
<keyword evidence="3" id="KW-1185">Reference proteome</keyword>
<dbReference type="InterPro" id="IPR057191">
    <property type="entry name" value="DUF7869"/>
</dbReference>
<comment type="caution">
    <text evidence="2">The sequence shown here is derived from an EMBL/GenBank/DDBJ whole genome shotgun (WGS) entry which is preliminary data.</text>
</comment>
<sequence length="301" mass="33866">MANSDDHTDDLARTTSTLPLFNSLLDQTAFIASMGTDGAVDSTYLRNVQNAGDNVRRPFKPLPLVFMLQMDNSAKDNKNVHVLAFCSELVIHVDALFSKVNAQTINKDVLTLPALMAEIWNSETIHPVPLLLEEVADYKSYVDNFLGPLVGHSQPLGFRFSMANNVPNYRCLFTVDGPWWPEEGHTLWKKEDGQFRFPMGEPRALKLPGIHPRLNEVSPFIDNLTSHLEGTFKDLTSVGFRRYNPVISYWEKVKKQLECIQPLPRMRIPVGASAIGQIMAQGCTLAQQHQETSQKMGRRVT</sequence>
<accession>A0ABD3GAM7</accession>
<feature type="domain" description="DUF7869" evidence="1">
    <location>
        <begin position="60"/>
        <end position="90"/>
    </location>
</feature>